<dbReference type="EMBL" id="CAJHNH020004979">
    <property type="protein sequence ID" value="CAG5131951.1"/>
    <property type="molecule type" value="Genomic_DNA"/>
</dbReference>
<feature type="non-terminal residue" evidence="1">
    <location>
        <position position="242"/>
    </location>
</feature>
<protein>
    <submittedName>
        <fullName evidence="1">Uncharacterized protein</fullName>
    </submittedName>
</protein>
<keyword evidence="2" id="KW-1185">Reference proteome</keyword>
<name>A0A8S4A0D2_9EUPU</name>
<accession>A0A8S4A0D2</accession>
<evidence type="ECO:0000313" key="1">
    <source>
        <dbReference type="EMBL" id="CAG5131951.1"/>
    </source>
</evidence>
<reference evidence="1" key="1">
    <citation type="submission" date="2021-04" db="EMBL/GenBank/DDBJ databases">
        <authorList>
            <consortium name="Molecular Ecology Group"/>
        </authorList>
    </citation>
    <scope>NUCLEOTIDE SEQUENCE</scope>
</reference>
<dbReference type="Proteomes" id="UP000678393">
    <property type="component" value="Unassembled WGS sequence"/>
</dbReference>
<proteinExistence type="predicted"/>
<dbReference type="AlphaFoldDB" id="A0A8S4A0D2"/>
<evidence type="ECO:0000313" key="2">
    <source>
        <dbReference type="Proteomes" id="UP000678393"/>
    </source>
</evidence>
<gene>
    <name evidence="1" type="ORF">CUNI_LOCUS17509</name>
</gene>
<sequence>TLQQRGVVTHLPRELNDSRNVLITSAHAIVSYLGLCGGEAASFLGILNSGDCVAIEIASQLTFSNKTMIRAFVGYYRKSLDILEGSKGPIDGMDNYYKDKFYLKNRSYGTLEIIFVQFRFDTVRAAEEAKKIVLDTPVMSAYMREVHRLIGSPKNFVVISLSTATQETYELKQFKRDEWERGLRYVEILELTIQKTRHQINTNVIVPHLQYQLHPFVDSGEFRLTKPVLWEKTSMLEVQLRQ</sequence>
<comment type="caution">
    <text evidence="1">The sequence shown here is derived from an EMBL/GenBank/DDBJ whole genome shotgun (WGS) entry which is preliminary data.</text>
</comment>
<dbReference type="OrthoDB" id="6067228at2759"/>
<feature type="non-terminal residue" evidence="1">
    <location>
        <position position="1"/>
    </location>
</feature>
<organism evidence="1 2">
    <name type="scientific">Candidula unifasciata</name>
    <dbReference type="NCBI Taxonomy" id="100452"/>
    <lineage>
        <taxon>Eukaryota</taxon>
        <taxon>Metazoa</taxon>
        <taxon>Spiralia</taxon>
        <taxon>Lophotrochozoa</taxon>
        <taxon>Mollusca</taxon>
        <taxon>Gastropoda</taxon>
        <taxon>Heterobranchia</taxon>
        <taxon>Euthyneura</taxon>
        <taxon>Panpulmonata</taxon>
        <taxon>Eupulmonata</taxon>
        <taxon>Stylommatophora</taxon>
        <taxon>Helicina</taxon>
        <taxon>Helicoidea</taxon>
        <taxon>Geomitridae</taxon>
        <taxon>Candidula</taxon>
    </lineage>
</organism>